<keyword evidence="1" id="KW-0812">Transmembrane</keyword>
<accession>A0ABQ6H628</accession>
<sequence length="40" mass="4847">MIFGLKKSKKRQTDNRYLYVYAVIISFCVLFNSEKTQYLH</sequence>
<comment type="caution">
    <text evidence="2">The sequence shown here is derived from an EMBL/GenBank/DDBJ whole genome shotgun (WGS) entry which is preliminary data.</text>
</comment>
<feature type="transmembrane region" description="Helical" evidence="1">
    <location>
        <begin position="16"/>
        <end position="33"/>
    </location>
</feature>
<evidence type="ECO:0000313" key="2">
    <source>
        <dbReference type="EMBL" id="GLX83399.1"/>
    </source>
</evidence>
<keyword evidence="3" id="KW-1185">Reference proteome</keyword>
<gene>
    <name evidence="2" type="ORF">theurythT_28520</name>
</gene>
<dbReference type="Proteomes" id="UP001157133">
    <property type="component" value="Unassembled WGS sequence"/>
</dbReference>
<protein>
    <recommendedName>
        <fullName evidence="4">Transposase family protein</fullName>
    </recommendedName>
</protein>
<evidence type="ECO:0008006" key="4">
    <source>
        <dbReference type="Google" id="ProtNLM"/>
    </source>
</evidence>
<name>A0ABQ6H628_9GAMM</name>
<evidence type="ECO:0000256" key="1">
    <source>
        <dbReference type="SAM" id="Phobius"/>
    </source>
</evidence>
<keyword evidence="1" id="KW-1133">Transmembrane helix</keyword>
<evidence type="ECO:0000313" key="3">
    <source>
        <dbReference type="Proteomes" id="UP001157133"/>
    </source>
</evidence>
<reference evidence="2 3" key="1">
    <citation type="submission" date="2023-03" db="EMBL/GenBank/DDBJ databases">
        <title>Draft genome sequence of Thalassotalea eurytherma JCM 18482T.</title>
        <authorList>
            <person name="Sawabe T."/>
        </authorList>
    </citation>
    <scope>NUCLEOTIDE SEQUENCE [LARGE SCALE GENOMIC DNA]</scope>
    <source>
        <strain evidence="2 3">JCM 18482</strain>
    </source>
</reference>
<proteinExistence type="predicted"/>
<dbReference type="EMBL" id="BSSU01000015">
    <property type="protein sequence ID" value="GLX83399.1"/>
    <property type="molecule type" value="Genomic_DNA"/>
</dbReference>
<organism evidence="2 3">
    <name type="scientific">Thalassotalea eurytherma</name>
    <dbReference type="NCBI Taxonomy" id="1144278"/>
    <lineage>
        <taxon>Bacteria</taxon>
        <taxon>Pseudomonadati</taxon>
        <taxon>Pseudomonadota</taxon>
        <taxon>Gammaproteobacteria</taxon>
        <taxon>Alteromonadales</taxon>
        <taxon>Colwelliaceae</taxon>
        <taxon>Thalassotalea</taxon>
    </lineage>
</organism>
<keyword evidence="1" id="KW-0472">Membrane</keyword>